<name>A0ABP7UJK4_9BACT</name>
<evidence type="ECO:0000259" key="12">
    <source>
        <dbReference type="PROSITE" id="PS52015"/>
    </source>
</evidence>
<evidence type="ECO:0000256" key="3">
    <source>
        <dbReference type="ARBA" id="ARBA00022448"/>
    </source>
</evidence>
<dbReference type="InterPro" id="IPR037682">
    <property type="entry name" value="TonB_C"/>
</dbReference>
<keyword evidence="9" id="KW-0472">Membrane</keyword>
<keyword evidence="5" id="KW-0997">Cell inner membrane</keyword>
<dbReference type="EMBL" id="BAABDK010000025">
    <property type="protein sequence ID" value="GAA4044618.1"/>
    <property type="molecule type" value="Genomic_DNA"/>
</dbReference>
<feature type="domain" description="TonB C-terminal" evidence="12">
    <location>
        <begin position="60"/>
        <end position="156"/>
    </location>
</feature>
<keyword evidence="14" id="KW-1185">Reference proteome</keyword>
<evidence type="ECO:0000313" key="14">
    <source>
        <dbReference type="Proteomes" id="UP001501469"/>
    </source>
</evidence>
<dbReference type="Gene3D" id="3.30.1150.10">
    <property type="match status" value="1"/>
</dbReference>
<proteinExistence type="inferred from homology"/>
<organism evidence="13 14">
    <name type="scientific">Hymenobacter glaciei</name>
    <dbReference type="NCBI Taxonomy" id="877209"/>
    <lineage>
        <taxon>Bacteria</taxon>
        <taxon>Pseudomonadati</taxon>
        <taxon>Bacteroidota</taxon>
        <taxon>Cytophagia</taxon>
        <taxon>Cytophagales</taxon>
        <taxon>Hymenobacteraceae</taxon>
        <taxon>Hymenobacter</taxon>
    </lineage>
</organism>
<keyword evidence="3" id="KW-0813">Transport</keyword>
<evidence type="ECO:0000256" key="7">
    <source>
        <dbReference type="ARBA" id="ARBA00022927"/>
    </source>
</evidence>
<dbReference type="RefSeq" id="WP_345056740.1">
    <property type="nucleotide sequence ID" value="NZ_BAABDK010000025.1"/>
</dbReference>
<keyword evidence="8" id="KW-1133">Transmembrane helix</keyword>
<gene>
    <name evidence="13" type="ORF">GCM10022409_33350</name>
</gene>
<dbReference type="PANTHER" id="PTHR33446:SF2">
    <property type="entry name" value="PROTEIN TONB"/>
    <property type="match status" value="1"/>
</dbReference>
<keyword evidence="11" id="KW-0732">Signal</keyword>
<comment type="caution">
    <text evidence="13">The sequence shown here is derived from an EMBL/GenBank/DDBJ whole genome shotgun (WGS) entry which is preliminary data.</text>
</comment>
<evidence type="ECO:0000256" key="8">
    <source>
        <dbReference type="ARBA" id="ARBA00022989"/>
    </source>
</evidence>
<dbReference type="PROSITE" id="PS52015">
    <property type="entry name" value="TONB_CTD"/>
    <property type="match status" value="1"/>
</dbReference>
<sequence>MPLFMLPATLPNCFGVLALFFFLTSAAFGAEAQTVPSVPPAPVEKVYTYVEQMPQLPGGGGQAALVTAIQQHVSYPPQALRDHAEGRVFVAFTVAASGLIEEVGVVKGLRPDCDSVVVAAVRLLPRLRPGMQAGQAVPVRFTVPVTFRLQVPKTVVYDSLKQIYYSVERLPVYHGKSLTEDFLREFHKTSAAMGCKVPKFPVFVSLTVGPDGNIADVASTNNLPPISQEKATSSKQSSPAEKSSLQKMPLPCEVALVTAAYRLAPFTPGSQGGRNVPVRFTIQLIGADK</sequence>
<dbReference type="Proteomes" id="UP001501469">
    <property type="component" value="Unassembled WGS sequence"/>
</dbReference>
<reference evidence="14" key="1">
    <citation type="journal article" date="2019" name="Int. J. Syst. Evol. Microbiol.">
        <title>The Global Catalogue of Microorganisms (GCM) 10K type strain sequencing project: providing services to taxonomists for standard genome sequencing and annotation.</title>
        <authorList>
            <consortium name="The Broad Institute Genomics Platform"/>
            <consortium name="The Broad Institute Genome Sequencing Center for Infectious Disease"/>
            <person name="Wu L."/>
            <person name="Ma J."/>
        </authorList>
    </citation>
    <scope>NUCLEOTIDE SEQUENCE [LARGE SCALE GENOMIC DNA]</scope>
    <source>
        <strain evidence="14">JCM 17225</strain>
    </source>
</reference>
<dbReference type="Pfam" id="PF03544">
    <property type="entry name" value="TonB_C"/>
    <property type="match status" value="1"/>
</dbReference>
<dbReference type="InterPro" id="IPR051045">
    <property type="entry name" value="TonB-dependent_transducer"/>
</dbReference>
<dbReference type="SUPFAM" id="SSF74653">
    <property type="entry name" value="TolA/TonB C-terminal domain"/>
    <property type="match status" value="1"/>
</dbReference>
<keyword evidence="7" id="KW-0653">Protein transport</keyword>
<evidence type="ECO:0000256" key="10">
    <source>
        <dbReference type="SAM" id="MobiDB-lite"/>
    </source>
</evidence>
<evidence type="ECO:0000256" key="11">
    <source>
        <dbReference type="SAM" id="SignalP"/>
    </source>
</evidence>
<dbReference type="InterPro" id="IPR006260">
    <property type="entry name" value="TonB/TolA_C"/>
</dbReference>
<feature type="chain" id="PRO_5046261226" description="TonB C-terminal domain-containing protein" evidence="11">
    <location>
        <begin position="33"/>
        <end position="289"/>
    </location>
</feature>
<accession>A0ABP7UJK4</accession>
<feature type="compositionally biased region" description="Low complexity" evidence="10">
    <location>
        <begin position="233"/>
        <end position="243"/>
    </location>
</feature>
<protein>
    <recommendedName>
        <fullName evidence="12">TonB C-terminal domain-containing protein</fullName>
    </recommendedName>
</protein>
<keyword evidence="4" id="KW-1003">Cell membrane</keyword>
<evidence type="ECO:0000256" key="1">
    <source>
        <dbReference type="ARBA" id="ARBA00004383"/>
    </source>
</evidence>
<evidence type="ECO:0000256" key="5">
    <source>
        <dbReference type="ARBA" id="ARBA00022519"/>
    </source>
</evidence>
<comment type="similarity">
    <text evidence="2">Belongs to the TonB family.</text>
</comment>
<evidence type="ECO:0000313" key="13">
    <source>
        <dbReference type="EMBL" id="GAA4044618.1"/>
    </source>
</evidence>
<comment type="subcellular location">
    <subcellularLocation>
        <location evidence="1">Cell inner membrane</location>
        <topology evidence="1">Single-pass membrane protein</topology>
        <orientation evidence="1">Periplasmic side</orientation>
    </subcellularLocation>
</comment>
<dbReference type="PANTHER" id="PTHR33446">
    <property type="entry name" value="PROTEIN TONB-RELATED"/>
    <property type="match status" value="1"/>
</dbReference>
<evidence type="ECO:0000256" key="4">
    <source>
        <dbReference type="ARBA" id="ARBA00022475"/>
    </source>
</evidence>
<feature type="compositionally biased region" description="Polar residues" evidence="10">
    <location>
        <begin position="219"/>
        <end position="231"/>
    </location>
</feature>
<keyword evidence="6" id="KW-0812">Transmembrane</keyword>
<evidence type="ECO:0000256" key="2">
    <source>
        <dbReference type="ARBA" id="ARBA00006555"/>
    </source>
</evidence>
<feature type="signal peptide" evidence="11">
    <location>
        <begin position="1"/>
        <end position="32"/>
    </location>
</feature>
<feature type="region of interest" description="Disordered" evidence="10">
    <location>
        <begin position="219"/>
        <end position="246"/>
    </location>
</feature>
<evidence type="ECO:0000256" key="6">
    <source>
        <dbReference type="ARBA" id="ARBA00022692"/>
    </source>
</evidence>
<evidence type="ECO:0000256" key="9">
    <source>
        <dbReference type="ARBA" id="ARBA00023136"/>
    </source>
</evidence>
<dbReference type="NCBIfam" id="TIGR01352">
    <property type="entry name" value="tonB_Cterm"/>
    <property type="match status" value="1"/>
</dbReference>